<dbReference type="PANTHER" id="PTHR13347:SF1">
    <property type="entry name" value="HEAT REPEAT-CONTAINING PROTEIN 3"/>
    <property type="match status" value="1"/>
</dbReference>
<dbReference type="InterPro" id="IPR016024">
    <property type="entry name" value="ARM-type_fold"/>
</dbReference>
<organism evidence="4 5">
    <name type="scientific">Testicularia cyperi</name>
    <dbReference type="NCBI Taxonomy" id="1882483"/>
    <lineage>
        <taxon>Eukaryota</taxon>
        <taxon>Fungi</taxon>
        <taxon>Dikarya</taxon>
        <taxon>Basidiomycota</taxon>
        <taxon>Ustilaginomycotina</taxon>
        <taxon>Ustilaginomycetes</taxon>
        <taxon>Ustilaginales</taxon>
        <taxon>Anthracoideaceae</taxon>
        <taxon>Testicularia</taxon>
    </lineage>
</organism>
<dbReference type="AlphaFoldDB" id="A0A317Y114"/>
<name>A0A317Y114_9BASI</name>
<evidence type="ECO:0000256" key="1">
    <source>
        <dbReference type="ARBA" id="ARBA00049983"/>
    </source>
</evidence>
<feature type="region of interest" description="Disordered" evidence="2">
    <location>
        <begin position="1"/>
        <end position="60"/>
    </location>
</feature>
<reference evidence="4 5" key="1">
    <citation type="journal article" date="2018" name="Mol. Biol. Evol.">
        <title>Broad Genomic Sampling Reveals a Smut Pathogenic Ancestry of the Fungal Clade Ustilaginomycotina.</title>
        <authorList>
            <person name="Kijpornyongpan T."/>
            <person name="Mondo S.J."/>
            <person name="Barry K."/>
            <person name="Sandor L."/>
            <person name="Lee J."/>
            <person name="Lipzen A."/>
            <person name="Pangilinan J."/>
            <person name="LaButti K."/>
            <person name="Hainaut M."/>
            <person name="Henrissat B."/>
            <person name="Grigoriev I.V."/>
            <person name="Spatafora J.W."/>
            <person name="Aime M.C."/>
        </authorList>
    </citation>
    <scope>NUCLEOTIDE SEQUENCE [LARGE SCALE GENOMIC DNA]</scope>
    <source>
        <strain evidence="4 5">MCA 3645</strain>
    </source>
</reference>
<dbReference type="GO" id="GO:0006606">
    <property type="term" value="P:protein import into nucleus"/>
    <property type="evidence" value="ECO:0007669"/>
    <property type="project" value="TreeGrafter"/>
</dbReference>
<proteinExistence type="inferred from homology"/>
<dbReference type="SUPFAM" id="SSF48371">
    <property type="entry name" value="ARM repeat"/>
    <property type="match status" value="1"/>
</dbReference>
<evidence type="ECO:0000313" key="5">
    <source>
        <dbReference type="Proteomes" id="UP000246740"/>
    </source>
</evidence>
<dbReference type="Pfam" id="PF00514">
    <property type="entry name" value="Arm"/>
    <property type="match status" value="1"/>
</dbReference>
<dbReference type="GO" id="GO:0051082">
    <property type="term" value="F:unfolded protein binding"/>
    <property type="evidence" value="ECO:0007669"/>
    <property type="project" value="TreeGrafter"/>
</dbReference>
<protein>
    <recommendedName>
        <fullName evidence="3">SYO1-like TPR repeats domain-containing protein</fullName>
    </recommendedName>
</protein>
<feature type="compositionally biased region" description="Low complexity" evidence="2">
    <location>
        <begin position="47"/>
        <end position="59"/>
    </location>
</feature>
<sequence>MPKSGFDPQRHQRRAHRHNPLGGGAKPSSAPTKSQPKSAALDALQEAAGTKSSTSGSAPSRKEIVPLLSNLPAPDNVSSASAPVNLADKVWSLASVSLLLTVHPTQTAAEVKQNRKLLLGHNLVGRLLHALQSHTEVEVRREASGALRNLCVDAGVDVRNEVVNKGGVDAILSVMRWISHALGFVDAADGAAAAGSSTSSLSSMYQVTDPQQSLEAKLSLLAKPLDQMNKKEKRHATKLATLLGKSLESLAGQNNLSSADLEKLASSTGEGASASLTSNGHARAEPFLALDTDTRKGLLETSESLATVVWCLCESGEKPFAKLVSWKWLDPDLYGADVAANELRGEGLASWLASALSLGCRAATILSTTTADGSRSTSSSSAAGTDALAQLSNEELSLLLDLALASGNALCGLTDGGEAEFIDGFLARQTPKPAKKGGRPVQTALTPIANSLEQQPAAASRRLAQIQAAITLLQACVETPQQGIDRFKRFVLSQTTMLGVLAAGTLRNLAAAVDVKSVRPSGGKSHKKTETSPTSSNVFLPSSAVSGSNGAASGISLRRYEESVILPTLAHLLAGVDMVKLAHDIDGKGDLSEAASIDSANKDMDEAALRSRMQMKAEEKAQTLSLALEILAEMAGALDSKHGDDNDDDEWLEDLDAPEAEGEDDVDMEQDMEAVLGNGDDDDDDNVEDLQDDSKDERTAKDDMRDTFAEAVKRSGRMPFEAYAPQLCRIFSAVSDGSGEKSNIELASCLLTLARPFEASFPSLSSTASSSAASSQQSSVLLRGLHSRSLSVLNNLVLRLATLAPPPPSQPASDPKQQRRIAAFRAWIAGSSGAQLSGVFRALFEIARGCASVPAVAVVGDGATAVTTAAGSEAAIASAKSSDPSPDLLRGGDEATDGLQMVETCIGTMWSVSRCFEGRVSVSWGEQGDINVSQPESLNSELIQALMAGYSTASTDGMRVKCLGLLSVIGRCPDVHPELNRAIGSFLIERLEAIPEGSGPVAARGPTSPETLVAVVNGLIDMYADETSSYDSAFRTNDFLGRMRLTLFRCKTLAKQIDRRKQISLRASAEEAIENLQGFIQYRQSLRF</sequence>
<keyword evidence="5" id="KW-1185">Reference proteome</keyword>
<evidence type="ECO:0000313" key="4">
    <source>
        <dbReference type="EMBL" id="PWZ03828.1"/>
    </source>
</evidence>
<dbReference type="InParanoid" id="A0A317Y114"/>
<dbReference type="Proteomes" id="UP000246740">
    <property type="component" value="Unassembled WGS sequence"/>
</dbReference>
<feature type="compositionally biased region" description="Basic and acidic residues" evidence="2">
    <location>
        <begin position="692"/>
        <end position="703"/>
    </location>
</feature>
<feature type="domain" description="SYO1-like TPR repeats" evidence="3">
    <location>
        <begin position="772"/>
        <end position="1086"/>
    </location>
</feature>
<feature type="region of interest" description="Disordered" evidence="2">
    <location>
        <begin position="675"/>
        <end position="703"/>
    </location>
</feature>
<feature type="compositionally biased region" description="Polar residues" evidence="2">
    <location>
        <begin position="531"/>
        <end position="540"/>
    </location>
</feature>
<dbReference type="OrthoDB" id="288703at2759"/>
<dbReference type="InterPro" id="IPR057990">
    <property type="entry name" value="TPR_SYO1"/>
</dbReference>
<evidence type="ECO:0000256" key="2">
    <source>
        <dbReference type="SAM" id="MobiDB-lite"/>
    </source>
</evidence>
<dbReference type="EMBL" id="KZ819188">
    <property type="protein sequence ID" value="PWZ03828.1"/>
    <property type="molecule type" value="Genomic_DNA"/>
</dbReference>
<dbReference type="InterPro" id="IPR011989">
    <property type="entry name" value="ARM-like"/>
</dbReference>
<dbReference type="Gene3D" id="1.25.10.10">
    <property type="entry name" value="Leucine-rich Repeat Variant"/>
    <property type="match status" value="2"/>
</dbReference>
<dbReference type="InterPro" id="IPR052616">
    <property type="entry name" value="SYO1-like"/>
</dbReference>
<dbReference type="GO" id="GO:0042273">
    <property type="term" value="P:ribosomal large subunit biogenesis"/>
    <property type="evidence" value="ECO:0007669"/>
    <property type="project" value="TreeGrafter"/>
</dbReference>
<accession>A0A317Y114</accession>
<gene>
    <name evidence="4" type="ORF">BCV70DRAFT_198017</name>
</gene>
<feature type="compositionally biased region" description="Acidic residues" evidence="2">
    <location>
        <begin position="679"/>
        <end position="691"/>
    </location>
</feature>
<feature type="region of interest" description="Disordered" evidence="2">
    <location>
        <begin position="517"/>
        <end position="541"/>
    </location>
</feature>
<evidence type="ECO:0000259" key="3">
    <source>
        <dbReference type="Pfam" id="PF25567"/>
    </source>
</evidence>
<dbReference type="Pfam" id="PF25567">
    <property type="entry name" value="TPR_SYO1"/>
    <property type="match status" value="1"/>
</dbReference>
<comment type="similarity">
    <text evidence="1">Belongs to the nuclear import and ribosome assembly adapter family.</text>
</comment>
<dbReference type="PANTHER" id="PTHR13347">
    <property type="entry name" value="HEAT REPEAT-CONTAINING PROTEIN 3"/>
    <property type="match status" value="1"/>
</dbReference>
<dbReference type="InterPro" id="IPR000225">
    <property type="entry name" value="Armadillo"/>
</dbReference>
<dbReference type="STRING" id="1882483.A0A317Y114"/>